<dbReference type="Proteomes" id="UP000007015">
    <property type="component" value="Chromosome 1"/>
</dbReference>
<feature type="compositionally biased region" description="Polar residues" evidence="1">
    <location>
        <begin position="50"/>
        <end position="61"/>
    </location>
</feature>
<evidence type="ECO:0000313" key="2">
    <source>
        <dbReference type="EMBL" id="EEC70422.1"/>
    </source>
</evidence>
<gene>
    <name evidence="2" type="ORF">OsI_01424</name>
</gene>
<sequence>MVAEVREEAGTATVGSHQQRNSISTNHSTPTSQSTAASVTSTPPLPQRVAPTSSANNSQLRRPNREVKCDRALNDRLRDDFSDRLRQLCYDKVHAPKLFFLHLLYAQPPRWSTLPEAARSTRTWTTSSPPPPPSPSSPSLAGAGMKQRCPLLRERREREKRKRRGRGSEEEFFFTNA</sequence>
<dbReference type="HOGENOM" id="CLU_1520263_0_0_1"/>
<dbReference type="EMBL" id="CM000126">
    <property type="protein sequence ID" value="EEC70422.1"/>
    <property type="molecule type" value="Genomic_DNA"/>
</dbReference>
<feature type="compositionally biased region" description="Low complexity" evidence="1">
    <location>
        <begin position="28"/>
        <end position="42"/>
    </location>
</feature>
<reference evidence="2 3" key="1">
    <citation type="journal article" date="2005" name="PLoS Biol.">
        <title>The genomes of Oryza sativa: a history of duplications.</title>
        <authorList>
            <person name="Yu J."/>
            <person name="Wang J."/>
            <person name="Lin W."/>
            <person name="Li S."/>
            <person name="Li H."/>
            <person name="Zhou J."/>
            <person name="Ni P."/>
            <person name="Dong W."/>
            <person name="Hu S."/>
            <person name="Zeng C."/>
            <person name="Zhang J."/>
            <person name="Zhang Y."/>
            <person name="Li R."/>
            <person name="Xu Z."/>
            <person name="Li S."/>
            <person name="Li X."/>
            <person name="Zheng H."/>
            <person name="Cong L."/>
            <person name="Lin L."/>
            <person name="Yin J."/>
            <person name="Geng J."/>
            <person name="Li G."/>
            <person name="Shi J."/>
            <person name="Liu J."/>
            <person name="Lv H."/>
            <person name="Li J."/>
            <person name="Wang J."/>
            <person name="Deng Y."/>
            <person name="Ran L."/>
            <person name="Shi X."/>
            <person name="Wang X."/>
            <person name="Wu Q."/>
            <person name="Li C."/>
            <person name="Ren X."/>
            <person name="Wang J."/>
            <person name="Wang X."/>
            <person name="Li D."/>
            <person name="Liu D."/>
            <person name="Zhang X."/>
            <person name="Ji Z."/>
            <person name="Zhao W."/>
            <person name="Sun Y."/>
            <person name="Zhang Z."/>
            <person name="Bao J."/>
            <person name="Han Y."/>
            <person name="Dong L."/>
            <person name="Ji J."/>
            <person name="Chen P."/>
            <person name="Wu S."/>
            <person name="Liu J."/>
            <person name="Xiao Y."/>
            <person name="Bu D."/>
            <person name="Tan J."/>
            <person name="Yang L."/>
            <person name="Ye C."/>
            <person name="Zhang J."/>
            <person name="Xu J."/>
            <person name="Zhou Y."/>
            <person name="Yu Y."/>
            <person name="Zhang B."/>
            <person name="Zhuang S."/>
            <person name="Wei H."/>
            <person name="Liu B."/>
            <person name="Lei M."/>
            <person name="Yu H."/>
            <person name="Li Y."/>
            <person name="Xu H."/>
            <person name="Wei S."/>
            <person name="He X."/>
            <person name="Fang L."/>
            <person name="Zhang Z."/>
            <person name="Zhang Y."/>
            <person name="Huang X."/>
            <person name="Su Z."/>
            <person name="Tong W."/>
            <person name="Li J."/>
            <person name="Tong Z."/>
            <person name="Li S."/>
            <person name="Ye J."/>
            <person name="Wang L."/>
            <person name="Fang L."/>
            <person name="Lei T."/>
            <person name="Chen C."/>
            <person name="Chen H."/>
            <person name="Xu Z."/>
            <person name="Li H."/>
            <person name="Huang H."/>
            <person name="Zhang F."/>
            <person name="Xu H."/>
            <person name="Li N."/>
            <person name="Zhao C."/>
            <person name="Li S."/>
            <person name="Dong L."/>
            <person name="Huang Y."/>
            <person name="Li L."/>
            <person name="Xi Y."/>
            <person name="Qi Q."/>
            <person name="Li W."/>
            <person name="Zhang B."/>
            <person name="Hu W."/>
            <person name="Zhang Y."/>
            <person name="Tian X."/>
            <person name="Jiao Y."/>
            <person name="Liang X."/>
            <person name="Jin J."/>
            <person name="Gao L."/>
            <person name="Zheng W."/>
            <person name="Hao B."/>
            <person name="Liu S."/>
            <person name="Wang W."/>
            <person name="Yuan L."/>
            <person name="Cao M."/>
            <person name="McDermott J."/>
            <person name="Samudrala R."/>
            <person name="Wang J."/>
            <person name="Wong G.K."/>
            <person name="Yang H."/>
        </authorList>
    </citation>
    <scope>NUCLEOTIDE SEQUENCE [LARGE SCALE GENOMIC DNA]</scope>
    <source>
        <strain evidence="3">cv. 93-11</strain>
    </source>
</reference>
<name>B8ACL3_ORYSI</name>
<protein>
    <submittedName>
        <fullName evidence="2">Uncharacterized protein</fullName>
    </submittedName>
</protein>
<evidence type="ECO:0000256" key="1">
    <source>
        <dbReference type="SAM" id="MobiDB-lite"/>
    </source>
</evidence>
<keyword evidence="3" id="KW-1185">Reference proteome</keyword>
<accession>B8ACL3</accession>
<proteinExistence type="predicted"/>
<dbReference type="AlphaFoldDB" id="B8ACL3"/>
<feature type="region of interest" description="Disordered" evidence="1">
    <location>
        <begin position="116"/>
        <end position="177"/>
    </location>
</feature>
<dbReference type="Gramene" id="BGIOSGA003274-TA">
    <property type="protein sequence ID" value="BGIOSGA003274-PA"/>
    <property type="gene ID" value="BGIOSGA003274"/>
</dbReference>
<organism evidence="2 3">
    <name type="scientific">Oryza sativa subsp. indica</name>
    <name type="common">Rice</name>
    <dbReference type="NCBI Taxonomy" id="39946"/>
    <lineage>
        <taxon>Eukaryota</taxon>
        <taxon>Viridiplantae</taxon>
        <taxon>Streptophyta</taxon>
        <taxon>Embryophyta</taxon>
        <taxon>Tracheophyta</taxon>
        <taxon>Spermatophyta</taxon>
        <taxon>Magnoliopsida</taxon>
        <taxon>Liliopsida</taxon>
        <taxon>Poales</taxon>
        <taxon>Poaceae</taxon>
        <taxon>BOP clade</taxon>
        <taxon>Oryzoideae</taxon>
        <taxon>Oryzeae</taxon>
        <taxon>Oryzinae</taxon>
        <taxon>Oryza</taxon>
        <taxon>Oryza sativa</taxon>
    </lineage>
</organism>
<evidence type="ECO:0000313" key="3">
    <source>
        <dbReference type="Proteomes" id="UP000007015"/>
    </source>
</evidence>
<feature type="compositionally biased region" description="Polar residues" evidence="1">
    <location>
        <begin position="13"/>
        <end position="27"/>
    </location>
</feature>
<feature type="region of interest" description="Disordered" evidence="1">
    <location>
        <begin position="1"/>
        <end position="67"/>
    </location>
</feature>
<dbReference type="STRING" id="39946.B8ACL3"/>